<dbReference type="SUPFAM" id="SSF49785">
    <property type="entry name" value="Galactose-binding domain-like"/>
    <property type="match status" value="1"/>
</dbReference>
<evidence type="ECO:0000256" key="2">
    <source>
        <dbReference type="SAM" id="SignalP"/>
    </source>
</evidence>
<dbReference type="Proteomes" id="UP001165653">
    <property type="component" value="Unassembled WGS sequence"/>
</dbReference>
<feature type="signal peptide" evidence="2">
    <location>
        <begin position="1"/>
        <end position="21"/>
    </location>
</feature>
<protein>
    <submittedName>
        <fullName evidence="5">Discoidin domain-containing protein</fullName>
    </submittedName>
</protein>
<dbReference type="PANTHER" id="PTHR22901:SF0">
    <property type="entry name" value="SIALATE O-ACETYLESTERASE"/>
    <property type="match status" value="1"/>
</dbReference>
<keyword evidence="2" id="KW-0732">Signal</keyword>
<sequence>MIFKNRSLILAVAALTASATADVRLPHVFTDGAVLQRDRGVPVWGQASPGKKVTVKFAGQEKSAQAGGDGKWRVDLDAMPANAEPRVIEVSEEGANQVQVKDVLVGEVWLASGQSNMEWSIGASRKEDQDIAASGPVPLLRLLTVPKKVAPYRQDDFEGAWKPADPETSKSFSAVAYFFGRRLTEELGVPVGLIHSSWGGSRIEPWLADEGLADIEDLREMREFREARTPGTEKYDEAMKRHVAATRGWVDAADRALNEKKPIPGQPPAPPVLPVGSNQALGTYQAMIHPVVPYGLRGFLWYQGESNVGEDLLYTLKMEALIKGWRKQFGAAEAPFYFVQLAPYNYGDNRQGALQGLWIAQQEALKIPKTGMAVTMDIGNPKDIHPRNKSEVGRRLSLWALADTYGKEGIVKSGPLFESFEAAGDSIKVRLKNAPTGLATRDQQAPSHFEVAGPDWNFKPATAEISPNEPVITLKSAEVPQPTMARFAWSQIAEPNIMNKEGLPAAAFHTHWPDEPGMGRNVARQRPFTSSDPNASGWNAGLTDGNWWGGAGTCFATGNAAGFPKHVTIDLGRPREVQAVRYGVPGFGSTKTVLISVSENGKDFQEVGKHEFAGKTEARSEQRFDKRPVRFVRATFPDHHERQDHYSENHSFLSELEVYGPVN</sequence>
<dbReference type="Pfam" id="PF03629">
    <property type="entry name" value="SASA"/>
    <property type="match status" value="1"/>
</dbReference>
<dbReference type="InterPro" id="IPR039329">
    <property type="entry name" value="SIAE"/>
</dbReference>
<accession>A0ABT3G487</accession>
<feature type="chain" id="PRO_5045209295" evidence="2">
    <location>
        <begin position="22"/>
        <end position="663"/>
    </location>
</feature>
<dbReference type="InterPro" id="IPR000421">
    <property type="entry name" value="FA58C"/>
</dbReference>
<evidence type="ECO:0000259" key="4">
    <source>
        <dbReference type="Pfam" id="PF03629"/>
    </source>
</evidence>
<dbReference type="InterPro" id="IPR005181">
    <property type="entry name" value="SASA"/>
</dbReference>
<dbReference type="InterPro" id="IPR036514">
    <property type="entry name" value="SGNH_hydro_sf"/>
</dbReference>
<keyword evidence="1" id="KW-0378">Hydrolase</keyword>
<keyword evidence="6" id="KW-1185">Reference proteome</keyword>
<dbReference type="EMBL" id="JAPDDR010000005">
    <property type="protein sequence ID" value="MCW1914015.1"/>
    <property type="molecule type" value="Genomic_DNA"/>
</dbReference>
<feature type="domain" description="Sialate O-acetylesterase" evidence="4">
    <location>
        <begin position="295"/>
        <end position="392"/>
    </location>
</feature>
<evidence type="ECO:0000313" key="6">
    <source>
        <dbReference type="Proteomes" id="UP001165653"/>
    </source>
</evidence>
<dbReference type="RefSeq" id="WP_264513520.1">
    <property type="nucleotide sequence ID" value="NZ_JAPDDR010000005.1"/>
</dbReference>
<organism evidence="5 6">
    <name type="scientific">Luteolibacter rhizosphaerae</name>
    <dbReference type="NCBI Taxonomy" id="2989719"/>
    <lineage>
        <taxon>Bacteria</taxon>
        <taxon>Pseudomonadati</taxon>
        <taxon>Verrucomicrobiota</taxon>
        <taxon>Verrucomicrobiia</taxon>
        <taxon>Verrucomicrobiales</taxon>
        <taxon>Verrucomicrobiaceae</taxon>
        <taxon>Luteolibacter</taxon>
    </lineage>
</organism>
<dbReference type="Gene3D" id="2.60.40.10">
    <property type="entry name" value="Immunoglobulins"/>
    <property type="match status" value="1"/>
</dbReference>
<dbReference type="Gene3D" id="2.60.120.260">
    <property type="entry name" value="Galactose-binding domain-like"/>
    <property type="match status" value="1"/>
</dbReference>
<evidence type="ECO:0000259" key="3">
    <source>
        <dbReference type="Pfam" id="PF00754"/>
    </source>
</evidence>
<comment type="caution">
    <text evidence="5">The sequence shown here is derived from an EMBL/GenBank/DDBJ whole genome shotgun (WGS) entry which is preliminary data.</text>
</comment>
<name>A0ABT3G487_9BACT</name>
<dbReference type="Pfam" id="PF00754">
    <property type="entry name" value="F5_F8_type_C"/>
    <property type="match status" value="1"/>
</dbReference>
<dbReference type="SUPFAM" id="SSF52266">
    <property type="entry name" value="SGNH hydrolase"/>
    <property type="match status" value="1"/>
</dbReference>
<proteinExistence type="predicted"/>
<evidence type="ECO:0000313" key="5">
    <source>
        <dbReference type="EMBL" id="MCW1914015.1"/>
    </source>
</evidence>
<reference evidence="5" key="1">
    <citation type="submission" date="2022-10" db="EMBL/GenBank/DDBJ databases">
        <title>Luteolibacter sp. GHJ8, whole genome shotgun sequencing project.</title>
        <authorList>
            <person name="Zhao G."/>
            <person name="Shen L."/>
        </authorList>
    </citation>
    <scope>NUCLEOTIDE SEQUENCE</scope>
    <source>
        <strain evidence="5">GHJ8</strain>
    </source>
</reference>
<evidence type="ECO:0000256" key="1">
    <source>
        <dbReference type="ARBA" id="ARBA00022801"/>
    </source>
</evidence>
<dbReference type="Gene3D" id="3.40.50.1110">
    <property type="entry name" value="SGNH hydrolase"/>
    <property type="match status" value="1"/>
</dbReference>
<feature type="domain" description="F5/8 type C" evidence="3">
    <location>
        <begin position="529"/>
        <end position="642"/>
    </location>
</feature>
<gene>
    <name evidence="5" type="ORF">OJ996_10545</name>
</gene>
<dbReference type="PANTHER" id="PTHR22901">
    <property type="entry name" value="SIALATE O-ACETYLESTERASE"/>
    <property type="match status" value="1"/>
</dbReference>
<dbReference type="InterPro" id="IPR008979">
    <property type="entry name" value="Galactose-bd-like_sf"/>
</dbReference>
<dbReference type="InterPro" id="IPR013783">
    <property type="entry name" value="Ig-like_fold"/>
</dbReference>